<reference evidence="1" key="1">
    <citation type="submission" date="2022-06" db="EMBL/GenBank/DDBJ databases">
        <title>Limimaricola sediminis sp. nov., isolated from an intertidal sediment.</title>
        <authorList>
            <person name="Shao X."/>
        </authorList>
    </citation>
    <scope>NUCLEOTIDE SEQUENCE</scope>
    <source>
        <strain evidence="1">ASW11-118</strain>
    </source>
</reference>
<comment type="caution">
    <text evidence="1">The sequence shown here is derived from an EMBL/GenBank/DDBJ whole genome shotgun (WGS) entry which is preliminary data.</text>
</comment>
<dbReference type="AlphaFoldDB" id="A0A9X2FME5"/>
<feature type="non-terminal residue" evidence="1">
    <location>
        <position position="1"/>
    </location>
</feature>
<evidence type="ECO:0000313" key="2">
    <source>
        <dbReference type="Proteomes" id="UP001139477"/>
    </source>
</evidence>
<name>A0A9X2FME5_9RHOB</name>
<dbReference type="EMBL" id="JAMYXC010000040">
    <property type="protein sequence ID" value="MCP1167572.1"/>
    <property type="molecule type" value="Genomic_DNA"/>
</dbReference>
<evidence type="ECO:0000313" key="1">
    <source>
        <dbReference type="EMBL" id="MCP1167572.1"/>
    </source>
</evidence>
<dbReference type="Proteomes" id="UP001139477">
    <property type="component" value="Unassembled WGS sequence"/>
</dbReference>
<sequence>AADCACLGADEAWFARLVGHGALMEREEAMMLALAFLRPEAAAEAAQLAQALGLGLRRAGISRLLH</sequence>
<gene>
    <name evidence="1" type="ORF">NHG85_03345</name>
</gene>
<keyword evidence="2" id="KW-1185">Reference proteome</keyword>
<organism evidence="1 2">
    <name type="scientific">Limimaricola litoreus</name>
    <dbReference type="NCBI Taxonomy" id="2955316"/>
    <lineage>
        <taxon>Bacteria</taxon>
        <taxon>Pseudomonadati</taxon>
        <taxon>Pseudomonadota</taxon>
        <taxon>Alphaproteobacteria</taxon>
        <taxon>Rhodobacterales</taxon>
        <taxon>Paracoccaceae</taxon>
        <taxon>Limimaricola</taxon>
    </lineage>
</organism>
<accession>A0A9X2FME5</accession>
<protein>
    <submittedName>
        <fullName evidence="1">Uncharacterized protein</fullName>
    </submittedName>
</protein>
<proteinExistence type="predicted"/>